<evidence type="ECO:0000256" key="15">
    <source>
        <dbReference type="ARBA" id="ARBA00023136"/>
    </source>
</evidence>
<evidence type="ECO:0000256" key="8">
    <source>
        <dbReference type="ARBA" id="ARBA00022475"/>
    </source>
</evidence>
<evidence type="ECO:0000256" key="13">
    <source>
        <dbReference type="ARBA" id="ARBA00022989"/>
    </source>
</evidence>
<evidence type="ECO:0000313" key="21">
    <source>
        <dbReference type="Proteomes" id="UP000092213"/>
    </source>
</evidence>
<accession>A0A193FVY8</accession>
<evidence type="ECO:0000256" key="1">
    <source>
        <dbReference type="ARBA" id="ARBA00001698"/>
    </source>
</evidence>
<dbReference type="EMBL" id="CP016171">
    <property type="protein sequence ID" value="ANN71927.1"/>
    <property type="molecule type" value="Genomic_DNA"/>
</dbReference>
<dbReference type="AlphaFoldDB" id="A0A193FVY8"/>
<dbReference type="InterPro" id="IPR000374">
    <property type="entry name" value="PC_trans"/>
</dbReference>
<feature type="transmembrane region" description="Helical" evidence="19">
    <location>
        <begin position="150"/>
        <end position="169"/>
    </location>
</feature>
<keyword evidence="17" id="KW-1208">Phospholipid metabolism</keyword>
<protein>
    <recommendedName>
        <fullName evidence="7 18">Phosphatidate cytidylyltransferase</fullName>
        <ecNumber evidence="6 18">2.7.7.41</ecNumber>
    </recommendedName>
</protein>
<evidence type="ECO:0000256" key="4">
    <source>
        <dbReference type="ARBA" id="ARBA00005189"/>
    </source>
</evidence>
<keyword evidence="11 18" id="KW-0812">Transmembrane</keyword>
<evidence type="ECO:0000313" key="20">
    <source>
        <dbReference type="EMBL" id="ANN71927.1"/>
    </source>
</evidence>
<organism evidence="20 21">
    <name type="scientific">Bordetella bronchialis</name>
    <dbReference type="NCBI Taxonomy" id="463025"/>
    <lineage>
        <taxon>Bacteria</taxon>
        <taxon>Pseudomonadati</taxon>
        <taxon>Pseudomonadota</taxon>
        <taxon>Betaproteobacteria</taxon>
        <taxon>Burkholderiales</taxon>
        <taxon>Alcaligenaceae</taxon>
        <taxon>Bordetella</taxon>
    </lineage>
</organism>
<dbReference type="PANTHER" id="PTHR46382:SF1">
    <property type="entry name" value="PHOSPHATIDATE CYTIDYLYLTRANSFERASE"/>
    <property type="match status" value="1"/>
</dbReference>
<feature type="transmembrane region" description="Helical" evidence="19">
    <location>
        <begin position="190"/>
        <end position="208"/>
    </location>
</feature>
<evidence type="ECO:0000256" key="12">
    <source>
        <dbReference type="ARBA" id="ARBA00022695"/>
    </source>
</evidence>
<gene>
    <name evidence="20" type="ORF">BAU08_11830</name>
</gene>
<feature type="transmembrane region" description="Helical" evidence="19">
    <location>
        <begin position="55"/>
        <end position="74"/>
    </location>
</feature>
<proteinExistence type="inferred from homology"/>
<evidence type="ECO:0000256" key="6">
    <source>
        <dbReference type="ARBA" id="ARBA00012487"/>
    </source>
</evidence>
<feature type="transmembrane region" description="Helical" evidence="19">
    <location>
        <begin position="94"/>
        <end position="112"/>
    </location>
</feature>
<dbReference type="EC" id="2.7.7.41" evidence="6 18"/>
<keyword evidence="16" id="KW-0594">Phospholipid biosynthesis</keyword>
<keyword evidence="14" id="KW-0443">Lipid metabolism</keyword>
<dbReference type="GO" id="GO:0005886">
    <property type="term" value="C:plasma membrane"/>
    <property type="evidence" value="ECO:0007669"/>
    <property type="project" value="UniProtKB-SubCell"/>
</dbReference>
<evidence type="ECO:0000256" key="3">
    <source>
        <dbReference type="ARBA" id="ARBA00005119"/>
    </source>
</evidence>
<keyword evidence="8" id="KW-1003">Cell membrane</keyword>
<feature type="transmembrane region" description="Helical" evidence="19">
    <location>
        <begin position="220"/>
        <end position="242"/>
    </location>
</feature>
<evidence type="ECO:0000256" key="14">
    <source>
        <dbReference type="ARBA" id="ARBA00023098"/>
    </source>
</evidence>
<keyword evidence="15 19" id="KW-0472">Membrane</keyword>
<comment type="subcellular location">
    <subcellularLocation>
        <location evidence="2">Cell membrane</location>
        <topology evidence="2">Multi-pass membrane protein</topology>
    </subcellularLocation>
</comment>
<keyword evidence="12 18" id="KW-0548">Nucleotidyltransferase</keyword>
<evidence type="ECO:0000256" key="7">
    <source>
        <dbReference type="ARBA" id="ARBA00019373"/>
    </source>
</evidence>
<evidence type="ECO:0000256" key="2">
    <source>
        <dbReference type="ARBA" id="ARBA00004651"/>
    </source>
</evidence>
<evidence type="ECO:0000256" key="18">
    <source>
        <dbReference type="RuleBase" id="RU003938"/>
    </source>
</evidence>
<dbReference type="GO" id="GO:0004605">
    <property type="term" value="F:phosphatidate cytidylyltransferase activity"/>
    <property type="evidence" value="ECO:0007669"/>
    <property type="project" value="UniProtKB-EC"/>
</dbReference>
<name>A0A193FVY8_9BORD</name>
<evidence type="ECO:0000256" key="5">
    <source>
        <dbReference type="ARBA" id="ARBA00010185"/>
    </source>
</evidence>
<sequence>MLRQRIVTAVILLAILAATMAAPTPWPFMALLAVATACAGWEWARLTLPAQGGAGAVAVGALLGVAALCVTFWWTAGGDHEFAAEASHALLFNWVVPVSALLWIVGGTIAVVRGRSDAPPASLSLTLFAILALMAAWAVLALLFMSRGAVFLLSLLALVWAADIAAYFGGRALGRHKLAPRVSPGKTIEGAVCGVAAAVLWIGVSSAWDGTFGHALVQRWTLWGALPVAVLLAVLSIVGDLFESLLKRRAGRKDSSNLLPGHGGVYDRIDAILPVAPVALLLSGVLF</sequence>
<comment type="similarity">
    <text evidence="5 18">Belongs to the CDS family.</text>
</comment>
<keyword evidence="9" id="KW-0444">Lipid biosynthesis</keyword>
<dbReference type="UniPathway" id="UPA00557">
    <property type="reaction ID" value="UER00614"/>
</dbReference>
<evidence type="ECO:0000256" key="10">
    <source>
        <dbReference type="ARBA" id="ARBA00022679"/>
    </source>
</evidence>
<evidence type="ECO:0000256" key="19">
    <source>
        <dbReference type="SAM" id="Phobius"/>
    </source>
</evidence>
<dbReference type="RefSeq" id="WP_066669448.1">
    <property type="nucleotide sequence ID" value="NZ_CP016171.1"/>
</dbReference>
<dbReference type="PROSITE" id="PS01315">
    <property type="entry name" value="CDS"/>
    <property type="match status" value="1"/>
</dbReference>
<comment type="catalytic activity">
    <reaction evidence="1 18">
        <text>a 1,2-diacyl-sn-glycero-3-phosphate + CTP + H(+) = a CDP-1,2-diacyl-sn-glycerol + diphosphate</text>
        <dbReference type="Rhea" id="RHEA:16229"/>
        <dbReference type="ChEBI" id="CHEBI:15378"/>
        <dbReference type="ChEBI" id="CHEBI:33019"/>
        <dbReference type="ChEBI" id="CHEBI:37563"/>
        <dbReference type="ChEBI" id="CHEBI:58332"/>
        <dbReference type="ChEBI" id="CHEBI:58608"/>
        <dbReference type="EC" id="2.7.7.41"/>
    </reaction>
</comment>
<comment type="pathway">
    <text evidence="4">Lipid metabolism.</text>
</comment>
<reference evidence="20 21" key="1">
    <citation type="submission" date="2016-06" db="EMBL/GenBank/DDBJ databases">
        <title>Complete genome sequences of Bordetella bronchialis and Bordetella flabilis.</title>
        <authorList>
            <person name="LiPuma J.J."/>
            <person name="Spilker T."/>
        </authorList>
    </citation>
    <scope>NUCLEOTIDE SEQUENCE [LARGE SCALE GENOMIC DNA]</scope>
    <source>
        <strain evidence="20 21">AU17976</strain>
    </source>
</reference>
<evidence type="ECO:0000256" key="16">
    <source>
        <dbReference type="ARBA" id="ARBA00023209"/>
    </source>
</evidence>
<dbReference type="PANTHER" id="PTHR46382">
    <property type="entry name" value="PHOSPHATIDATE CYTIDYLYLTRANSFERASE"/>
    <property type="match status" value="1"/>
</dbReference>
<feature type="transmembrane region" description="Helical" evidence="19">
    <location>
        <begin position="124"/>
        <end position="144"/>
    </location>
</feature>
<comment type="pathway">
    <text evidence="3 18">Phospholipid metabolism; CDP-diacylglycerol biosynthesis; CDP-diacylglycerol from sn-glycerol 3-phosphate: step 3/3.</text>
</comment>
<dbReference type="STRING" id="463025.BAU08_11830"/>
<dbReference type="Proteomes" id="UP000092213">
    <property type="component" value="Chromosome"/>
</dbReference>
<evidence type="ECO:0000256" key="17">
    <source>
        <dbReference type="ARBA" id="ARBA00023264"/>
    </source>
</evidence>
<keyword evidence="10 18" id="KW-0808">Transferase</keyword>
<evidence type="ECO:0000256" key="9">
    <source>
        <dbReference type="ARBA" id="ARBA00022516"/>
    </source>
</evidence>
<dbReference type="GO" id="GO:0016024">
    <property type="term" value="P:CDP-diacylglycerol biosynthetic process"/>
    <property type="evidence" value="ECO:0007669"/>
    <property type="project" value="UniProtKB-UniPathway"/>
</dbReference>
<evidence type="ECO:0000256" key="11">
    <source>
        <dbReference type="ARBA" id="ARBA00022692"/>
    </source>
</evidence>
<keyword evidence="13 19" id="KW-1133">Transmembrane helix</keyword>
<dbReference type="Pfam" id="PF01148">
    <property type="entry name" value="CTP_transf_1"/>
    <property type="match status" value="1"/>
</dbReference>